<evidence type="ECO:0000256" key="10">
    <source>
        <dbReference type="RuleBase" id="RU362068"/>
    </source>
</evidence>
<gene>
    <name evidence="13" type="ORF">ABC974_02830</name>
</gene>
<proteinExistence type="inferred from homology"/>
<keyword evidence="5 10" id="KW-0566">Pantothenate biosynthesis</keyword>
<evidence type="ECO:0000256" key="7">
    <source>
        <dbReference type="ARBA" id="ARBA00023002"/>
    </source>
</evidence>
<dbReference type="Proteomes" id="UP001419910">
    <property type="component" value="Unassembled WGS sequence"/>
</dbReference>
<evidence type="ECO:0000256" key="2">
    <source>
        <dbReference type="ARBA" id="ARBA00007870"/>
    </source>
</evidence>
<comment type="caution">
    <text evidence="13">The sequence shown here is derived from an EMBL/GenBank/DDBJ whole genome shotgun (WGS) entry which is preliminary data.</text>
</comment>
<dbReference type="GO" id="GO:0008677">
    <property type="term" value="F:2-dehydropantoate 2-reductase activity"/>
    <property type="evidence" value="ECO:0007669"/>
    <property type="project" value="UniProtKB-EC"/>
</dbReference>
<dbReference type="EC" id="1.1.1.169" evidence="3 10"/>
<dbReference type="InterPro" id="IPR013328">
    <property type="entry name" value="6PGD_dom2"/>
</dbReference>
<dbReference type="InterPro" id="IPR013752">
    <property type="entry name" value="KPA_reductase"/>
</dbReference>
<comment type="catalytic activity">
    <reaction evidence="9 10">
        <text>(R)-pantoate + NADP(+) = 2-dehydropantoate + NADPH + H(+)</text>
        <dbReference type="Rhea" id="RHEA:16233"/>
        <dbReference type="ChEBI" id="CHEBI:11561"/>
        <dbReference type="ChEBI" id="CHEBI:15378"/>
        <dbReference type="ChEBI" id="CHEBI:15980"/>
        <dbReference type="ChEBI" id="CHEBI:57783"/>
        <dbReference type="ChEBI" id="CHEBI:58349"/>
        <dbReference type="EC" id="1.1.1.169"/>
    </reaction>
</comment>
<feature type="domain" description="Ketopantoate reductase N-terminal" evidence="11">
    <location>
        <begin position="16"/>
        <end position="163"/>
    </location>
</feature>
<name>A0ABU9XYB3_9SPHN</name>
<keyword evidence="6 10" id="KW-0521">NADP</keyword>
<comment type="pathway">
    <text evidence="1 10">Cofactor biosynthesis; (R)-pantothenate biosynthesis; (R)-pantoate from 3-methyl-2-oxobutanoate: step 2/2.</text>
</comment>
<evidence type="ECO:0000313" key="13">
    <source>
        <dbReference type="EMBL" id="MEN2788547.1"/>
    </source>
</evidence>
<evidence type="ECO:0000256" key="9">
    <source>
        <dbReference type="ARBA" id="ARBA00048793"/>
    </source>
</evidence>
<keyword evidence="7 10" id="KW-0560">Oxidoreductase</keyword>
<evidence type="ECO:0000256" key="8">
    <source>
        <dbReference type="ARBA" id="ARBA00032024"/>
    </source>
</evidence>
<evidence type="ECO:0000256" key="1">
    <source>
        <dbReference type="ARBA" id="ARBA00004994"/>
    </source>
</evidence>
<dbReference type="InterPro" id="IPR008927">
    <property type="entry name" value="6-PGluconate_DH-like_C_sf"/>
</dbReference>
<dbReference type="SUPFAM" id="SSF51735">
    <property type="entry name" value="NAD(P)-binding Rossmann-fold domains"/>
    <property type="match status" value="1"/>
</dbReference>
<dbReference type="PANTHER" id="PTHR43765">
    <property type="entry name" value="2-DEHYDROPANTOATE 2-REDUCTASE-RELATED"/>
    <property type="match status" value="1"/>
</dbReference>
<dbReference type="NCBIfam" id="TIGR00745">
    <property type="entry name" value="apbA_panE"/>
    <property type="match status" value="1"/>
</dbReference>
<reference evidence="13 14" key="1">
    <citation type="submission" date="2024-05" db="EMBL/GenBank/DDBJ databases">
        <authorList>
            <person name="Liu Q."/>
            <person name="Xin Y.-H."/>
        </authorList>
    </citation>
    <scope>NUCLEOTIDE SEQUENCE [LARGE SCALE GENOMIC DNA]</scope>
    <source>
        <strain evidence="13 14">CGMCC 1.10181</strain>
    </source>
</reference>
<dbReference type="InterPro" id="IPR013332">
    <property type="entry name" value="KPR_N"/>
</dbReference>
<dbReference type="SUPFAM" id="SSF48179">
    <property type="entry name" value="6-phosphogluconate dehydrogenase C-terminal domain-like"/>
    <property type="match status" value="1"/>
</dbReference>
<dbReference type="InterPro" id="IPR036291">
    <property type="entry name" value="NAD(P)-bd_dom_sf"/>
</dbReference>
<evidence type="ECO:0000256" key="4">
    <source>
        <dbReference type="ARBA" id="ARBA00019465"/>
    </source>
</evidence>
<dbReference type="InterPro" id="IPR003710">
    <property type="entry name" value="ApbA"/>
</dbReference>
<evidence type="ECO:0000259" key="11">
    <source>
        <dbReference type="Pfam" id="PF02558"/>
    </source>
</evidence>
<comment type="similarity">
    <text evidence="2 10">Belongs to the ketopantoate reductase family.</text>
</comment>
<accession>A0ABU9XYB3</accession>
<protein>
    <recommendedName>
        <fullName evidence="4 10">2-dehydropantoate 2-reductase</fullName>
        <ecNumber evidence="3 10">1.1.1.169</ecNumber>
    </recommendedName>
    <alternativeName>
        <fullName evidence="8 10">Ketopantoate reductase</fullName>
    </alternativeName>
</protein>
<evidence type="ECO:0000256" key="3">
    <source>
        <dbReference type="ARBA" id="ARBA00013014"/>
    </source>
</evidence>
<dbReference type="Gene3D" id="3.40.50.720">
    <property type="entry name" value="NAD(P)-binding Rossmann-like Domain"/>
    <property type="match status" value="1"/>
</dbReference>
<dbReference type="Gene3D" id="1.10.1040.10">
    <property type="entry name" value="N-(1-d-carboxylethyl)-l-norvaline Dehydrogenase, domain 2"/>
    <property type="match status" value="1"/>
</dbReference>
<evidence type="ECO:0000256" key="5">
    <source>
        <dbReference type="ARBA" id="ARBA00022655"/>
    </source>
</evidence>
<sequence>MTASLASSGARGFGRVAILGAGAMGSLFAARIAETGAQVVVIDVDPARLAAIGERGITLTDDSGTRTVPVAASLAADVSAPIDLVILFTKGMHSASAIASVAHLQGGRPVALTLQNGIGNAELLADAFGADRVVIGTALIPADLAGPAAVTTHGAASLCVGPMAPGAQAPAERVAALLERAGFSVSRPDDIAAAVWEKVAFNAALNAIAMLCEVSNSGMDNPPGRRIAEAVARETAAVAAAKGITIVRAGIMASIDTALREHRGHKASMLQDREAGRATEIETINGAISREGARLGVPTPVCDTLSDLVRIVEARPTS</sequence>
<keyword evidence="14" id="KW-1185">Reference proteome</keyword>
<evidence type="ECO:0000313" key="14">
    <source>
        <dbReference type="Proteomes" id="UP001419910"/>
    </source>
</evidence>
<dbReference type="Pfam" id="PF08546">
    <property type="entry name" value="ApbA_C"/>
    <property type="match status" value="1"/>
</dbReference>
<dbReference type="EMBL" id="JBDIME010000002">
    <property type="protein sequence ID" value="MEN2788547.1"/>
    <property type="molecule type" value="Genomic_DNA"/>
</dbReference>
<dbReference type="PANTHER" id="PTHR43765:SF2">
    <property type="entry name" value="2-DEHYDROPANTOATE 2-REDUCTASE"/>
    <property type="match status" value="1"/>
</dbReference>
<comment type="function">
    <text evidence="10">Catalyzes the NADPH-dependent reduction of ketopantoate into pantoic acid.</text>
</comment>
<dbReference type="InterPro" id="IPR050838">
    <property type="entry name" value="Ketopantoate_reductase"/>
</dbReference>
<evidence type="ECO:0000256" key="6">
    <source>
        <dbReference type="ARBA" id="ARBA00022857"/>
    </source>
</evidence>
<evidence type="ECO:0000259" key="12">
    <source>
        <dbReference type="Pfam" id="PF08546"/>
    </source>
</evidence>
<dbReference type="Pfam" id="PF02558">
    <property type="entry name" value="ApbA"/>
    <property type="match status" value="1"/>
</dbReference>
<organism evidence="13 14">
    <name type="scientific">Sphingomonas oligophenolica</name>
    <dbReference type="NCBI Taxonomy" id="301154"/>
    <lineage>
        <taxon>Bacteria</taxon>
        <taxon>Pseudomonadati</taxon>
        <taxon>Pseudomonadota</taxon>
        <taxon>Alphaproteobacteria</taxon>
        <taxon>Sphingomonadales</taxon>
        <taxon>Sphingomonadaceae</taxon>
        <taxon>Sphingomonas</taxon>
    </lineage>
</organism>
<dbReference type="RefSeq" id="WP_343890564.1">
    <property type="nucleotide sequence ID" value="NZ_BAAAEH010000035.1"/>
</dbReference>
<feature type="domain" description="Ketopantoate reductase C-terminal" evidence="12">
    <location>
        <begin position="190"/>
        <end position="312"/>
    </location>
</feature>